<proteinExistence type="predicted"/>
<organism evidence="1 2">
    <name type="scientific">Akkermansia muciniphila</name>
    <dbReference type="NCBI Taxonomy" id="239935"/>
    <lineage>
        <taxon>Bacteria</taxon>
        <taxon>Pseudomonadati</taxon>
        <taxon>Verrucomicrobiota</taxon>
        <taxon>Verrucomicrobiia</taxon>
        <taxon>Verrucomicrobiales</taxon>
        <taxon>Akkermansiaceae</taxon>
        <taxon>Akkermansia</taxon>
    </lineage>
</organism>
<comment type="caution">
    <text evidence="1">The sequence shown here is derived from an EMBL/GenBank/DDBJ whole genome shotgun (WGS) entry which is preliminary data.</text>
</comment>
<evidence type="ECO:0000313" key="1">
    <source>
        <dbReference type="EMBL" id="PNC57079.1"/>
    </source>
</evidence>
<dbReference type="AlphaFoldDB" id="A0AAP8NMC2"/>
<sequence>MTSRGDENFPRAAWAVFPSARFYSGGPGEGRHAFVPQAVCAVGCCVLAGVSSREGRKRAGLDVKEHSSAWKRVVFSSGGRIGWPNEAHRRVCR</sequence>
<dbReference type="EMBL" id="PJKN01000002">
    <property type="protein sequence ID" value="PNC57079.1"/>
    <property type="molecule type" value="Genomic_DNA"/>
</dbReference>
<accession>A0AAP8NMC2</accession>
<dbReference type="Proteomes" id="UP000235914">
    <property type="component" value="Unassembled WGS sequence"/>
</dbReference>
<name>A0AAP8NMC2_9BACT</name>
<evidence type="ECO:0000313" key="2">
    <source>
        <dbReference type="Proteomes" id="UP000235914"/>
    </source>
</evidence>
<reference evidence="1 2" key="1">
    <citation type="journal article" date="2017" name="BMC Genomics">
        <title>Genome sequencing of 39 Akkermansia muciniphila isolates reveals its population structure, genomic and functional diverisity, and global distribution in mammalian gut microbiotas.</title>
        <authorList>
            <person name="Guo X."/>
            <person name="Li S."/>
            <person name="Zhang J."/>
            <person name="Wu F."/>
            <person name="Li X."/>
            <person name="Wu D."/>
            <person name="Zhang M."/>
            <person name="Ou Z."/>
            <person name="Jie Z."/>
            <person name="Yan Q."/>
            <person name="Li P."/>
            <person name="Yi J."/>
            <person name="Peng Y."/>
        </authorList>
    </citation>
    <scope>NUCLEOTIDE SEQUENCE [LARGE SCALE GENOMIC DNA]</scope>
    <source>
        <strain evidence="1 2">GP43</strain>
    </source>
</reference>
<protein>
    <submittedName>
        <fullName evidence="1">Uncharacterized protein</fullName>
    </submittedName>
</protein>
<gene>
    <name evidence="1" type="ORF">CXU09_05805</name>
</gene>